<accession>A0A6P1VXF3</accession>
<proteinExistence type="predicted"/>
<dbReference type="AlphaFoldDB" id="A0A6P1VXF3"/>
<dbReference type="InterPro" id="IPR009467">
    <property type="entry name" value="Glycolipid-bd_prot_put"/>
</dbReference>
<protein>
    <submittedName>
        <fullName evidence="1">Uncharacterized protein</fullName>
    </submittedName>
</protein>
<evidence type="ECO:0000313" key="1">
    <source>
        <dbReference type="EMBL" id="QHV97793.1"/>
    </source>
</evidence>
<dbReference type="EMBL" id="CP045997">
    <property type="protein sequence ID" value="QHV97793.1"/>
    <property type="molecule type" value="Genomic_DNA"/>
</dbReference>
<evidence type="ECO:0000313" key="2">
    <source>
        <dbReference type="Proteomes" id="UP000464577"/>
    </source>
</evidence>
<reference evidence="1 2" key="1">
    <citation type="submission" date="2019-11" db="EMBL/GenBank/DDBJ databases">
        <title>Spirosoma endbachense sp. nov., isolated from a natural salt meadow.</title>
        <authorList>
            <person name="Rojas J."/>
            <person name="Ambika Manirajan B."/>
            <person name="Ratering S."/>
            <person name="Suarez C."/>
            <person name="Geissler-Plaum R."/>
            <person name="Schnell S."/>
        </authorList>
    </citation>
    <scope>NUCLEOTIDE SEQUENCE [LARGE SCALE GENOMIC DNA]</scope>
    <source>
        <strain evidence="1 2">I-24</strain>
    </source>
</reference>
<keyword evidence="2" id="KW-1185">Reference proteome</keyword>
<dbReference type="KEGG" id="senf:GJR95_23540"/>
<dbReference type="Proteomes" id="UP000464577">
    <property type="component" value="Chromosome"/>
</dbReference>
<organism evidence="1 2">
    <name type="scientific">Spirosoma endbachense</name>
    <dbReference type="NCBI Taxonomy" id="2666025"/>
    <lineage>
        <taxon>Bacteria</taxon>
        <taxon>Pseudomonadati</taxon>
        <taxon>Bacteroidota</taxon>
        <taxon>Cytophagia</taxon>
        <taxon>Cytophagales</taxon>
        <taxon>Cytophagaceae</taxon>
        <taxon>Spirosoma</taxon>
    </lineage>
</organism>
<name>A0A6P1VXF3_9BACT</name>
<sequence>MQLNLLWTGREYHSLENCLLETNQTGVEVTAKIIGHYETKIYQVEYRIQTNRRWQTLLLDISSRHSNQTQHIRLVGDGNGNWELNGQPANEFAGCIDVDIPLTPLTNTLPIRRLGLTQNQVQEIRVIYCDLLARQIKPVCQRYNRLSASHYQYENVPNDFEATIQVDEYGLVVDYPDLFIRTAALKTKYR</sequence>
<dbReference type="SUPFAM" id="SSF159275">
    <property type="entry name" value="PA1994-like"/>
    <property type="match status" value="1"/>
</dbReference>
<dbReference type="Pfam" id="PF06475">
    <property type="entry name" value="Glycolipid_bind"/>
    <property type="match status" value="1"/>
</dbReference>
<gene>
    <name evidence="1" type="ORF">GJR95_23540</name>
</gene>
<dbReference type="RefSeq" id="WP_162388205.1">
    <property type="nucleotide sequence ID" value="NZ_CP045997.1"/>
</dbReference>